<sequence length="593" mass="64451">MRFLGSAVALFLAVAVVGAYPAISTRETVTLTVDLGYEVYQGVRDTNNSIDVFKGIRYAAPPLGNLRFAAPQLPATNRSSVQIATSNPPICPQTGASKETPEEYGFGSAPGNEDCLYLNVYAPVNASNLPVFFWIHGGGYSLFSASGLDPTEIMTTNDNGFISVIIQYRLGAFGFLAGDDVKEKGTLNAGLLDMNFALQWVQRNIKSFGGDPSRVTLAGESAGAGAVMYQAMAYGGAQNQSLFTNIIAASPWVPYQHAYDDPVPSTAYKDFASAAGCLGYTDTLQCLRDADTSILQNASVQASEAGPFGTFAFGPVTDGKFVQQLPSEQLVSKNLTGKRILSANLANEGIPLSPPYTKTLEDFRAYINTTFPTFSPSDKAALEDQYSFDGDDLDVDPSSPLFQTDGTSLPSAINQSAFGTGQQQRVFNLFAEYAFDCPSYWLASAFPQAWKYQYSGPPSYHGYDLQALWSGTKSPGQSFKHAYRKIWGNFIIHDDPTITVADARAGNGLAVVPVGGEGKIEWPVWNRESPRLLSLNSTGGYHTFLNVTDYLKYYIYRDPGVVNQIKVADAYEWEGGRGRRCDWWLENAAKVPY</sequence>
<dbReference type="OrthoDB" id="408631at2759"/>
<reference evidence="6" key="1">
    <citation type="journal article" date="2020" name="Stud. Mycol.">
        <title>101 Dothideomycetes genomes: a test case for predicting lifestyles and emergence of pathogens.</title>
        <authorList>
            <person name="Haridas S."/>
            <person name="Albert R."/>
            <person name="Binder M."/>
            <person name="Bloem J."/>
            <person name="Labutti K."/>
            <person name="Salamov A."/>
            <person name="Andreopoulos B."/>
            <person name="Baker S."/>
            <person name="Barry K."/>
            <person name="Bills G."/>
            <person name="Bluhm B."/>
            <person name="Cannon C."/>
            <person name="Castanera R."/>
            <person name="Culley D."/>
            <person name="Daum C."/>
            <person name="Ezra D."/>
            <person name="Gonzalez J."/>
            <person name="Henrissat B."/>
            <person name="Kuo A."/>
            <person name="Liang C."/>
            <person name="Lipzen A."/>
            <person name="Lutzoni F."/>
            <person name="Magnuson J."/>
            <person name="Mondo S."/>
            <person name="Nolan M."/>
            <person name="Ohm R."/>
            <person name="Pangilinan J."/>
            <person name="Park H.-J."/>
            <person name="Ramirez L."/>
            <person name="Alfaro M."/>
            <person name="Sun H."/>
            <person name="Tritt A."/>
            <person name="Yoshinaga Y."/>
            <person name="Zwiers L.-H."/>
            <person name="Turgeon B."/>
            <person name="Goodwin S."/>
            <person name="Spatafora J."/>
            <person name="Crous P."/>
            <person name="Grigoriev I."/>
        </authorList>
    </citation>
    <scope>NUCLEOTIDE SEQUENCE</scope>
    <source>
        <strain evidence="6">CBS 473.64</strain>
    </source>
</reference>
<evidence type="ECO:0000259" key="5">
    <source>
        <dbReference type="Pfam" id="PF00135"/>
    </source>
</evidence>
<dbReference type="Pfam" id="PF00135">
    <property type="entry name" value="COesterase"/>
    <property type="match status" value="1"/>
</dbReference>
<evidence type="ECO:0000256" key="1">
    <source>
        <dbReference type="ARBA" id="ARBA00005964"/>
    </source>
</evidence>
<name>A0A6A6S1I6_9PLEO</name>
<dbReference type="InterPro" id="IPR002168">
    <property type="entry name" value="Lipase_GDXG_HIS_AS"/>
</dbReference>
<dbReference type="EC" id="3.1.1.-" evidence="4"/>
<organism evidence="6 7">
    <name type="scientific">Massarina eburnea CBS 473.64</name>
    <dbReference type="NCBI Taxonomy" id="1395130"/>
    <lineage>
        <taxon>Eukaryota</taxon>
        <taxon>Fungi</taxon>
        <taxon>Dikarya</taxon>
        <taxon>Ascomycota</taxon>
        <taxon>Pezizomycotina</taxon>
        <taxon>Dothideomycetes</taxon>
        <taxon>Pleosporomycetidae</taxon>
        <taxon>Pleosporales</taxon>
        <taxon>Massarineae</taxon>
        <taxon>Massarinaceae</taxon>
        <taxon>Massarina</taxon>
    </lineage>
</organism>
<dbReference type="InterPro" id="IPR002018">
    <property type="entry name" value="CarbesteraseB"/>
</dbReference>
<dbReference type="PROSITE" id="PS00122">
    <property type="entry name" value="CARBOXYLESTERASE_B_1"/>
    <property type="match status" value="1"/>
</dbReference>
<dbReference type="PANTHER" id="PTHR11559">
    <property type="entry name" value="CARBOXYLESTERASE"/>
    <property type="match status" value="1"/>
</dbReference>
<dbReference type="PROSITE" id="PS01173">
    <property type="entry name" value="LIPASE_GDXG_HIS"/>
    <property type="match status" value="1"/>
</dbReference>
<accession>A0A6A6S1I6</accession>
<gene>
    <name evidence="6" type="ORF">P280DRAFT_452038</name>
</gene>
<evidence type="ECO:0000256" key="4">
    <source>
        <dbReference type="RuleBase" id="RU361235"/>
    </source>
</evidence>
<dbReference type="InterPro" id="IPR029058">
    <property type="entry name" value="AB_hydrolase_fold"/>
</dbReference>
<dbReference type="Gene3D" id="3.40.50.1820">
    <property type="entry name" value="alpha/beta hydrolase"/>
    <property type="match status" value="1"/>
</dbReference>
<keyword evidence="7" id="KW-1185">Reference proteome</keyword>
<comment type="similarity">
    <text evidence="1 4">Belongs to the type-B carboxylesterase/lipase family.</text>
</comment>
<dbReference type="InterPro" id="IPR050309">
    <property type="entry name" value="Type-B_Carboxylest/Lipase"/>
</dbReference>
<dbReference type="InterPro" id="IPR019826">
    <property type="entry name" value="Carboxylesterase_B_AS"/>
</dbReference>
<dbReference type="EMBL" id="MU006784">
    <property type="protein sequence ID" value="KAF2640931.1"/>
    <property type="molecule type" value="Genomic_DNA"/>
</dbReference>
<protein>
    <recommendedName>
        <fullName evidence="4">Carboxylic ester hydrolase</fullName>
        <ecNumber evidence="4">3.1.1.-</ecNumber>
    </recommendedName>
</protein>
<dbReference type="PROSITE" id="PS00941">
    <property type="entry name" value="CARBOXYLESTERASE_B_2"/>
    <property type="match status" value="1"/>
</dbReference>
<evidence type="ECO:0000256" key="2">
    <source>
        <dbReference type="ARBA" id="ARBA00010515"/>
    </source>
</evidence>
<feature type="signal peptide" evidence="4">
    <location>
        <begin position="1"/>
        <end position="19"/>
    </location>
</feature>
<dbReference type="GO" id="GO:0016787">
    <property type="term" value="F:hydrolase activity"/>
    <property type="evidence" value="ECO:0007669"/>
    <property type="project" value="UniProtKB-KW"/>
</dbReference>
<dbReference type="AlphaFoldDB" id="A0A6A6S1I6"/>
<dbReference type="Proteomes" id="UP000799753">
    <property type="component" value="Unassembled WGS sequence"/>
</dbReference>
<keyword evidence="3 4" id="KW-0378">Hydrolase</keyword>
<proteinExistence type="inferred from homology"/>
<evidence type="ECO:0000313" key="7">
    <source>
        <dbReference type="Proteomes" id="UP000799753"/>
    </source>
</evidence>
<dbReference type="SUPFAM" id="SSF53474">
    <property type="entry name" value="alpha/beta-Hydrolases"/>
    <property type="match status" value="1"/>
</dbReference>
<evidence type="ECO:0000256" key="3">
    <source>
        <dbReference type="ARBA" id="ARBA00022801"/>
    </source>
</evidence>
<feature type="domain" description="Carboxylesterase type B" evidence="5">
    <location>
        <begin position="43"/>
        <end position="539"/>
    </location>
</feature>
<dbReference type="InterPro" id="IPR019819">
    <property type="entry name" value="Carboxylesterase_B_CS"/>
</dbReference>
<comment type="similarity">
    <text evidence="2">Belongs to the 'GDXG' lipolytic enzyme family.</text>
</comment>
<feature type="chain" id="PRO_5025717042" description="Carboxylic ester hydrolase" evidence="4">
    <location>
        <begin position="20"/>
        <end position="593"/>
    </location>
</feature>
<keyword evidence="4" id="KW-0732">Signal</keyword>
<evidence type="ECO:0000313" key="6">
    <source>
        <dbReference type="EMBL" id="KAF2640931.1"/>
    </source>
</evidence>